<dbReference type="HOGENOM" id="CLU_3123183_0_0_11"/>
<protein>
    <submittedName>
        <fullName evidence="2">Uncharacterized protein</fullName>
    </submittedName>
</protein>
<accession>A0A089XET8</accession>
<dbReference type="KEGG" id="sgu:SGLAU_32780"/>
<dbReference type="Proteomes" id="UP000029482">
    <property type="component" value="Plasmid pSglau1"/>
</dbReference>
<keyword evidence="3" id="KW-1185">Reference proteome</keyword>
<evidence type="ECO:0000256" key="1">
    <source>
        <dbReference type="SAM" id="MobiDB-lite"/>
    </source>
</evidence>
<feature type="region of interest" description="Disordered" evidence="1">
    <location>
        <begin position="1"/>
        <end position="26"/>
    </location>
</feature>
<gene>
    <name evidence="2" type="ORF">SGLAU_32780</name>
</gene>
<organism evidence="2 3">
    <name type="scientific">Streptomyces glaucescens</name>
    <dbReference type="NCBI Taxonomy" id="1907"/>
    <lineage>
        <taxon>Bacteria</taxon>
        <taxon>Bacillati</taxon>
        <taxon>Actinomycetota</taxon>
        <taxon>Actinomycetes</taxon>
        <taxon>Kitasatosporales</taxon>
        <taxon>Streptomycetaceae</taxon>
        <taxon>Streptomyces</taxon>
    </lineage>
</organism>
<reference evidence="3" key="1">
    <citation type="journal article" date="2015" name="J. Biotechnol.">
        <title>Complete genome sequence of the actinobacterium Streptomyces glaucescens GLA.O (DSM 40922) consisting of a linear chromosome and one linear plasmid.</title>
        <authorList>
            <person name="Ortseifen V."/>
            <person name="Winkler A."/>
            <person name="Albersmeier A."/>
            <person name="Wendler S."/>
            <person name="Puhler A."/>
            <person name="Kalinowski J."/>
            <person name="Ruckert C."/>
        </authorList>
    </citation>
    <scope>NUCLEOTIDE SEQUENCE [LARGE SCALE GENOMIC DNA]</scope>
    <source>
        <strain evidence="3">DSM 40922 / GLA O</strain>
        <plasmid evidence="3">pSglau1</plasmid>
    </source>
</reference>
<keyword evidence="2" id="KW-0614">Plasmid</keyword>
<dbReference type="EMBL" id="CP009439">
    <property type="protein sequence ID" value="AIS02488.1"/>
    <property type="molecule type" value="Genomic_DNA"/>
</dbReference>
<geneLocation type="plasmid" evidence="2 3">
    <name>pSglau1</name>
</geneLocation>
<evidence type="ECO:0000313" key="3">
    <source>
        <dbReference type="Proteomes" id="UP000029482"/>
    </source>
</evidence>
<evidence type="ECO:0000313" key="2">
    <source>
        <dbReference type="EMBL" id="AIS02488.1"/>
    </source>
</evidence>
<name>A0A089XET8_STRGA</name>
<proteinExistence type="predicted"/>
<sequence>MTVPRYVRTPRGTVHVGRPALPRRRDADPIDVLLERERRGTRGRASSLLL</sequence>
<dbReference type="AlphaFoldDB" id="A0A089XET8"/>